<protein>
    <submittedName>
        <fullName evidence="2">Uncharacterized protein</fullName>
    </submittedName>
</protein>
<evidence type="ECO:0000313" key="2">
    <source>
        <dbReference type="EMBL" id="OYW97364.1"/>
    </source>
</evidence>
<proteinExistence type="predicted"/>
<feature type="region of interest" description="Disordered" evidence="1">
    <location>
        <begin position="1"/>
        <end position="23"/>
    </location>
</feature>
<sequence>MAKGPENPTTRTVTGPKRRSRRTPAVIVVTDDWPDGVPITIQEVRVIETHLSSVLDELLGPLP</sequence>
<accession>A0A258CNU2</accession>
<dbReference type="AlphaFoldDB" id="A0A258CNU2"/>
<dbReference type="EMBL" id="NCDQ01000670">
    <property type="protein sequence ID" value="OYW97364.1"/>
    <property type="molecule type" value="Genomic_DNA"/>
</dbReference>
<evidence type="ECO:0000313" key="3">
    <source>
        <dbReference type="Proteomes" id="UP000215616"/>
    </source>
</evidence>
<evidence type="ECO:0000256" key="1">
    <source>
        <dbReference type="SAM" id="MobiDB-lite"/>
    </source>
</evidence>
<organism evidence="2 3">
    <name type="scientific">Caulobacter vibrioides</name>
    <name type="common">Caulobacter crescentus</name>
    <dbReference type="NCBI Taxonomy" id="155892"/>
    <lineage>
        <taxon>Bacteria</taxon>
        <taxon>Pseudomonadati</taxon>
        <taxon>Pseudomonadota</taxon>
        <taxon>Alphaproteobacteria</taxon>
        <taxon>Caulobacterales</taxon>
        <taxon>Caulobacteraceae</taxon>
        <taxon>Caulobacter</taxon>
    </lineage>
</organism>
<reference evidence="2 3" key="1">
    <citation type="submission" date="2017-03" db="EMBL/GenBank/DDBJ databases">
        <title>Lifting the veil on microbial sulfur biogeochemistry in mining wastewaters.</title>
        <authorList>
            <person name="Kantor R.S."/>
            <person name="Colenbrander Nelson T."/>
            <person name="Marshall S."/>
            <person name="Bennett D."/>
            <person name="Apte S."/>
            <person name="Camacho D."/>
            <person name="Thomas B.C."/>
            <person name="Warren L.A."/>
            <person name="Banfield J.F."/>
        </authorList>
    </citation>
    <scope>NUCLEOTIDE SEQUENCE [LARGE SCALE GENOMIC DNA]</scope>
    <source>
        <strain evidence="2">32-67-7</strain>
    </source>
</reference>
<comment type="caution">
    <text evidence="2">The sequence shown here is derived from an EMBL/GenBank/DDBJ whole genome shotgun (WGS) entry which is preliminary data.</text>
</comment>
<gene>
    <name evidence="2" type="ORF">B7Z12_21750</name>
</gene>
<dbReference type="Proteomes" id="UP000215616">
    <property type="component" value="Unassembled WGS sequence"/>
</dbReference>
<name>A0A258CNU2_CAUVI</name>